<evidence type="ECO:0000313" key="2">
    <source>
        <dbReference type="Proteomes" id="UP001500427"/>
    </source>
</evidence>
<proteinExistence type="predicted"/>
<reference evidence="2" key="1">
    <citation type="journal article" date="2019" name="Int. J. Syst. Evol. Microbiol.">
        <title>The Global Catalogue of Microorganisms (GCM) 10K type strain sequencing project: providing services to taxonomists for standard genome sequencing and annotation.</title>
        <authorList>
            <consortium name="The Broad Institute Genomics Platform"/>
            <consortium name="The Broad Institute Genome Sequencing Center for Infectious Disease"/>
            <person name="Wu L."/>
            <person name="Ma J."/>
        </authorList>
    </citation>
    <scope>NUCLEOTIDE SEQUENCE [LARGE SCALE GENOMIC DNA]</scope>
    <source>
        <strain evidence="2">JCM 17687</strain>
    </source>
</reference>
<evidence type="ECO:0000313" key="1">
    <source>
        <dbReference type="EMBL" id="GAA5032613.1"/>
    </source>
</evidence>
<organism evidence="1 2">
    <name type="scientific">Terrabacter aeriphilus</name>
    <dbReference type="NCBI Taxonomy" id="515662"/>
    <lineage>
        <taxon>Bacteria</taxon>
        <taxon>Bacillati</taxon>
        <taxon>Actinomycetota</taxon>
        <taxon>Actinomycetes</taxon>
        <taxon>Micrococcales</taxon>
        <taxon>Intrasporangiaceae</taxon>
        <taxon>Terrabacter</taxon>
    </lineage>
</organism>
<protein>
    <submittedName>
        <fullName evidence="1">Uncharacterized protein</fullName>
    </submittedName>
</protein>
<accession>A0ABP9JHU2</accession>
<comment type="caution">
    <text evidence="1">The sequence shown here is derived from an EMBL/GenBank/DDBJ whole genome shotgun (WGS) entry which is preliminary data.</text>
</comment>
<dbReference type="Proteomes" id="UP001500427">
    <property type="component" value="Unassembled WGS sequence"/>
</dbReference>
<dbReference type="EMBL" id="BAABIW010000020">
    <property type="protein sequence ID" value="GAA5032613.1"/>
    <property type="molecule type" value="Genomic_DNA"/>
</dbReference>
<gene>
    <name evidence="1" type="ORF">GCM10023258_31740</name>
</gene>
<sequence>MGTHNERVARGTGSRAERKELFVRRTAPWSIALVASLALSTAGAAAATAAPSPSPASASAAGSALTASGYRYDLATGTTNDPRAAARVAALRAHLPADWRAREAAALSRFGVEASAPREALGRAIDGSQYQCAPTKLDAFVDSALAGIDPSSLFILSLVGGLDFPTYDALLFGTSGDPAYALTKASRNELTSSFRAAQKFWDTDGSNIQLMAMHGDLMLDRARLTRLVAVLYGVSQADAAEVADLVVDVVSSDPGLAGGGNPIFTLNAFAFSGVGETDPVISALPDKLVFGDGILQALGAIGVGDVGPRAVLGHEYAHHVQYDRSLFDSPLTGPEATRRTELMADAFGTYFVTHKRGLALNTRRVLEAEQSFYQVGDCAFTNPGHHGTPNQRLRASAWGSGVAADAQKQGHVLPSLTLDRQFEAALPGFVAPDA</sequence>
<keyword evidence="2" id="KW-1185">Reference proteome</keyword>
<name>A0ABP9JHU2_9MICO</name>